<name>A0A222YU87_9CAUD</name>
<feature type="compositionally biased region" description="Basic and acidic residues" evidence="1">
    <location>
        <begin position="1"/>
        <end position="10"/>
    </location>
</feature>
<sequence length="221" mass="23281">MGLFGKKDNKGTTSDGASATQAAPAVSTGKLNLSKGGSSAFSLEKGTRVTATLEWDGGSSARRARGADLELYALYVTKGKANKMRKDAGGAVYWNNLAADGIRHLGDSLVPGKETVVIERTDNIAYVLIVAYSAVSNGPGSFKSFGAKAVVTDGKGQTVTAPLYNDNHGSYWVAIALVDFTVEGQVAIKHVEDYSRGGERRPVLYSDGSHKMDVGPVEFKS</sequence>
<evidence type="ECO:0000313" key="3">
    <source>
        <dbReference type="Proteomes" id="UP000223009"/>
    </source>
</evidence>
<reference evidence="2 3" key="1">
    <citation type="submission" date="2017-05" db="EMBL/GenBank/DDBJ databases">
        <authorList>
            <person name="Chapman J."/>
            <person name="Chang C."/>
            <person name="Suresh T."/>
            <person name="Shishido T.C."/>
            <person name="Bindert I."/>
            <person name="Shaffer C.D."/>
            <person name="Weston-Hafer K.A."/>
            <person name="Russell D.A."/>
            <person name="Pope W.H."/>
            <person name="Jacobs-Sera D."/>
            <person name="Hendrix R.W."/>
            <person name="Hatfull G.F."/>
        </authorList>
    </citation>
    <scope>NUCLEOTIDE SEQUENCE [LARGE SCALE GENOMIC DNA]</scope>
</reference>
<accession>A0A222YU87</accession>
<dbReference type="OrthoDB" id="30025at10239"/>
<keyword evidence="3" id="KW-1185">Reference proteome</keyword>
<protein>
    <recommendedName>
        <fullName evidence="4">Tellurium resistance protein</fullName>
    </recommendedName>
</protein>
<organism evidence="2 3">
    <name type="scientific">Streptomyces phage Mildred21</name>
    <dbReference type="NCBI Taxonomy" id="2023959"/>
    <lineage>
        <taxon>Viruses</taxon>
        <taxon>Duplodnaviria</taxon>
        <taxon>Heunggongvirae</taxon>
        <taxon>Uroviricota</taxon>
        <taxon>Caudoviricetes</taxon>
        <taxon>Stanwilliamsviridae</taxon>
        <taxon>Boydwoodruffvirinae</taxon>
        <taxon>Samistivirus</taxon>
        <taxon>Samistivirus mildred21</taxon>
    </lineage>
</organism>
<feature type="region of interest" description="Disordered" evidence="1">
    <location>
        <begin position="1"/>
        <end position="25"/>
    </location>
</feature>
<proteinExistence type="predicted"/>
<evidence type="ECO:0000313" key="2">
    <source>
        <dbReference type="EMBL" id="ASR75545.1"/>
    </source>
</evidence>
<evidence type="ECO:0000256" key="1">
    <source>
        <dbReference type="SAM" id="MobiDB-lite"/>
    </source>
</evidence>
<evidence type="ECO:0008006" key="4">
    <source>
        <dbReference type="Google" id="ProtNLM"/>
    </source>
</evidence>
<feature type="compositionally biased region" description="Polar residues" evidence="1">
    <location>
        <begin position="11"/>
        <end position="21"/>
    </location>
</feature>
<dbReference type="EMBL" id="MF155946">
    <property type="protein sequence ID" value="ASR75545.1"/>
    <property type="molecule type" value="Genomic_DNA"/>
</dbReference>
<gene>
    <name evidence="2" type="ORF">SEA_MILDRED21_170</name>
</gene>
<dbReference type="Proteomes" id="UP000223009">
    <property type="component" value="Segment"/>
</dbReference>